<dbReference type="Proteomes" id="UP000184608">
    <property type="component" value="Unassembled WGS sequence"/>
</dbReference>
<dbReference type="AlphaFoldDB" id="A0A1M5ZCK6"/>
<evidence type="ECO:0000313" key="1">
    <source>
        <dbReference type="EMBL" id="SHI21931.1"/>
    </source>
</evidence>
<proteinExistence type="predicted"/>
<dbReference type="GO" id="GO:0016020">
    <property type="term" value="C:membrane"/>
    <property type="evidence" value="ECO:0007669"/>
    <property type="project" value="InterPro"/>
</dbReference>
<dbReference type="InterPro" id="IPR005628">
    <property type="entry name" value="GspK"/>
</dbReference>
<dbReference type="RefSeq" id="WP_245796879.1">
    <property type="nucleotide sequence ID" value="NZ_FQXZ01000027.1"/>
</dbReference>
<reference evidence="1 2" key="1">
    <citation type="submission" date="2016-11" db="EMBL/GenBank/DDBJ databases">
        <authorList>
            <person name="Jaros S."/>
            <person name="Januszkiewicz K."/>
            <person name="Wedrychowicz H."/>
        </authorList>
    </citation>
    <scope>NUCLEOTIDE SEQUENCE [LARGE SCALE GENOMIC DNA]</scope>
    <source>
        <strain evidence="1 2">CECT 7868</strain>
    </source>
</reference>
<organism evidence="1 2">
    <name type="scientific">Vibrio aerogenes CECT 7868</name>
    <dbReference type="NCBI Taxonomy" id="1216006"/>
    <lineage>
        <taxon>Bacteria</taxon>
        <taxon>Pseudomonadati</taxon>
        <taxon>Pseudomonadota</taxon>
        <taxon>Gammaproteobacteria</taxon>
        <taxon>Vibrionales</taxon>
        <taxon>Vibrionaceae</taxon>
        <taxon>Vibrio</taxon>
    </lineage>
</organism>
<dbReference type="InterPro" id="IPR038072">
    <property type="entry name" value="GspK_central_sf"/>
</dbReference>
<dbReference type="EMBL" id="FQXZ01000027">
    <property type="protein sequence ID" value="SHI21931.1"/>
    <property type="molecule type" value="Genomic_DNA"/>
</dbReference>
<dbReference type="GO" id="GO:0009306">
    <property type="term" value="P:protein secretion"/>
    <property type="evidence" value="ECO:0007669"/>
    <property type="project" value="InterPro"/>
</dbReference>
<dbReference type="Gene3D" id="1.10.40.60">
    <property type="entry name" value="EpsJ-like"/>
    <property type="match status" value="1"/>
</dbReference>
<sequence>MLSIKSRKHRQSGIVLPLTLIILAVLTLMASSLLSKGQDQSDKAFRLNQQWQARLAINNAEQRVLFAMMVGDQLPGGYQLGDTVLLTDSSNTKLSNGVWVSLQDHAGLVSLSFIDKSILTELVRSYIPGPDAVRVTQAIIDWQRRPENGSQLPSYDDQVLPRNSPFRSLDELMLIPGITSQIYNGRRNLAEAEENPQNEAGSLPELPKFGLRDLLSVRGAESDGINFAAVPDAILSRAFHVTPYNLDVLRRMKQRGNWAGIRRFLASNNISTGAADSVPSSFYTIRFQYHGIQARGIYRVLPRMLPTPRLIWYFPDNFRYFSQPK</sequence>
<dbReference type="PANTHER" id="PTHR38831:SF2">
    <property type="entry name" value="TYPE II SECRETION SYSTEM PROTEIN K"/>
    <property type="match status" value="1"/>
</dbReference>
<dbReference type="STRING" id="1216006.VA7868_02561"/>
<name>A0A1M5ZCK6_9VIBR</name>
<dbReference type="PANTHER" id="PTHR38831">
    <property type="entry name" value="TYPE II SECRETION SYSTEM PROTEIN K"/>
    <property type="match status" value="1"/>
</dbReference>
<keyword evidence="2" id="KW-1185">Reference proteome</keyword>
<protein>
    <recommendedName>
        <fullName evidence="3">Type II secretion system protein K</fullName>
    </recommendedName>
</protein>
<gene>
    <name evidence="1" type="ORF">VA7868_02561</name>
</gene>
<dbReference type="SUPFAM" id="SSF158544">
    <property type="entry name" value="GspK insert domain-like"/>
    <property type="match status" value="1"/>
</dbReference>
<evidence type="ECO:0000313" key="2">
    <source>
        <dbReference type="Proteomes" id="UP000184608"/>
    </source>
</evidence>
<evidence type="ECO:0008006" key="3">
    <source>
        <dbReference type="Google" id="ProtNLM"/>
    </source>
</evidence>
<accession>A0A1M5ZCK6</accession>